<evidence type="ECO:0000313" key="1">
    <source>
        <dbReference type="EMBL" id="MBD8498319.1"/>
    </source>
</evidence>
<keyword evidence="2" id="KW-1185">Reference proteome</keyword>
<protein>
    <recommendedName>
        <fullName evidence="3">Pyrroline-5-carboxylate reductase catalytic N-terminal domain-containing protein</fullName>
    </recommendedName>
</protein>
<comment type="caution">
    <text evidence="1">The sequence shown here is derived from an EMBL/GenBank/DDBJ whole genome shotgun (WGS) entry which is preliminary data.</text>
</comment>
<evidence type="ECO:0008006" key="3">
    <source>
        <dbReference type="Google" id="ProtNLM"/>
    </source>
</evidence>
<evidence type="ECO:0000313" key="2">
    <source>
        <dbReference type="Proteomes" id="UP000634529"/>
    </source>
</evidence>
<dbReference type="Gene3D" id="3.40.50.720">
    <property type="entry name" value="NAD(P)-binding Rossmann-like Domain"/>
    <property type="match status" value="1"/>
</dbReference>
<sequence>MRCAVLGGDLQGLSLAIRLAGLKHDVWLVANSAACAERWRQELGDRLLCTINDSYAVKRSDVLFFVNRSASTSLDPHSLVEWLLPHVAEHALVVIAAEVQPGTTTTMRQQLNQSQRFSGEVVYVPPVLLHRPFPLAIGTEHGERCTALEQVLDGWHRLHYTMKDQVAEYVQCVADRRPSTTSLSPRNGKEAREAYTWWHNIQSRTMLTGLERIREAEWF</sequence>
<dbReference type="InterPro" id="IPR036291">
    <property type="entry name" value="NAD(P)-bd_dom_sf"/>
</dbReference>
<dbReference type="RefSeq" id="WP_192024714.1">
    <property type="nucleotide sequence ID" value="NZ_JACYTN010000004.1"/>
</dbReference>
<gene>
    <name evidence="1" type="ORF">IFO66_08340</name>
</gene>
<proteinExistence type="predicted"/>
<dbReference type="SUPFAM" id="SSF51735">
    <property type="entry name" value="NAD(P)-binding Rossmann-fold domains"/>
    <property type="match status" value="1"/>
</dbReference>
<organism evidence="1 2">
    <name type="scientific">Paenibacillus arenosi</name>
    <dbReference type="NCBI Taxonomy" id="2774142"/>
    <lineage>
        <taxon>Bacteria</taxon>
        <taxon>Bacillati</taxon>
        <taxon>Bacillota</taxon>
        <taxon>Bacilli</taxon>
        <taxon>Bacillales</taxon>
        <taxon>Paenibacillaceae</taxon>
        <taxon>Paenibacillus</taxon>
    </lineage>
</organism>
<dbReference type="EMBL" id="JACYTN010000004">
    <property type="protein sequence ID" value="MBD8498319.1"/>
    <property type="molecule type" value="Genomic_DNA"/>
</dbReference>
<dbReference type="Proteomes" id="UP000634529">
    <property type="component" value="Unassembled WGS sequence"/>
</dbReference>
<name>A0ABR9AXE2_9BACL</name>
<reference evidence="1 2" key="1">
    <citation type="submission" date="2020-09" db="EMBL/GenBank/DDBJ databases">
        <title>Paenibacillus sp. CAU 1523 isolated from sand of Haeundae Beach.</title>
        <authorList>
            <person name="Kim W."/>
        </authorList>
    </citation>
    <scope>NUCLEOTIDE SEQUENCE [LARGE SCALE GENOMIC DNA]</scope>
    <source>
        <strain evidence="1 2">CAU 1523</strain>
    </source>
</reference>
<accession>A0ABR9AXE2</accession>